<comment type="caution">
    <text evidence="2">The sequence shown here is derived from an EMBL/GenBank/DDBJ whole genome shotgun (WGS) entry which is preliminary data.</text>
</comment>
<dbReference type="Pfam" id="PF13302">
    <property type="entry name" value="Acetyltransf_3"/>
    <property type="match status" value="1"/>
</dbReference>
<dbReference type="PANTHER" id="PTHR43792:SF9">
    <property type="entry name" value="RIBOSOMAL-PROTEIN-ALANINE ACETYLTRANSFERASE"/>
    <property type="match status" value="1"/>
</dbReference>
<dbReference type="Gene3D" id="3.40.630.30">
    <property type="match status" value="1"/>
</dbReference>
<evidence type="ECO:0000259" key="1">
    <source>
        <dbReference type="PROSITE" id="PS51186"/>
    </source>
</evidence>
<dbReference type="PROSITE" id="PS51186">
    <property type="entry name" value="GNAT"/>
    <property type="match status" value="1"/>
</dbReference>
<sequence>MKSNPPILKGTMVTLRPVSPEHDCIPFYNIMLEPEMHVWTGNTVPKNIGEIKQLLQHYAQFEEVIAWAVVRNDTEEMIGTYWIAAPTDVDGKKVISAEAQRIAKECWRKGYTKEARKLVYDFAFNQLGVDEIHAQAWEKNENSCKSMERVGFKLVRQEERLFEKYGRFFQENHYCLTKETWEIIKDSYWIPFRYVMDGMASFFCC</sequence>
<dbReference type="AlphaFoldDB" id="A0A150MHC1"/>
<proteinExistence type="predicted"/>
<gene>
    <name evidence="2" type="ORF">B4110_3839</name>
</gene>
<dbReference type="InterPro" id="IPR000182">
    <property type="entry name" value="GNAT_dom"/>
</dbReference>
<reference evidence="2 3" key="1">
    <citation type="submission" date="2016-01" db="EMBL/GenBank/DDBJ databases">
        <title>Draft Genome Sequences of Seven Thermophilic Sporeformers Isolated from Foods.</title>
        <authorList>
            <person name="Berendsen E.M."/>
            <person name="Wells-Bennik M.H."/>
            <person name="Krawcyk A.O."/>
            <person name="De Jong A."/>
            <person name="Holsappel S."/>
            <person name="Eijlander R.T."/>
            <person name="Kuipers O.P."/>
        </authorList>
    </citation>
    <scope>NUCLEOTIDE SEQUENCE [LARGE SCALE GENOMIC DNA]</scope>
    <source>
        <strain evidence="2 3">B4110</strain>
    </source>
</reference>
<dbReference type="PANTHER" id="PTHR43792">
    <property type="entry name" value="GNAT FAMILY, PUTATIVE (AFU_ORTHOLOGUE AFUA_3G00765)-RELATED-RELATED"/>
    <property type="match status" value="1"/>
</dbReference>
<feature type="domain" description="N-acetyltransferase" evidence="1">
    <location>
        <begin position="13"/>
        <end position="181"/>
    </location>
</feature>
<evidence type="ECO:0000313" key="2">
    <source>
        <dbReference type="EMBL" id="KYD23934.1"/>
    </source>
</evidence>
<organism evidence="2 3">
    <name type="scientific">Parageobacillus toebii</name>
    <dbReference type="NCBI Taxonomy" id="153151"/>
    <lineage>
        <taxon>Bacteria</taxon>
        <taxon>Bacillati</taxon>
        <taxon>Bacillota</taxon>
        <taxon>Bacilli</taxon>
        <taxon>Bacillales</taxon>
        <taxon>Anoxybacillaceae</taxon>
        <taxon>Parageobacillus</taxon>
    </lineage>
</organism>
<protein>
    <recommendedName>
        <fullName evidence="1">N-acetyltransferase domain-containing protein</fullName>
    </recommendedName>
</protein>
<dbReference type="GO" id="GO:0008999">
    <property type="term" value="F:protein-N-terminal-alanine acetyltransferase activity"/>
    <property type="evidence" value="ECO:0007669"/>
    <property type="project" value="TreeGrafter"/>
</dbReference>
<dbReference type="GO" id="GO:0005737">
    <property type="term" value="C:cytoplasm"/>
    <property type="evidence" value="ECO:0007669"/>
    <property type="project" value="TreeGrafter"/>
</dbReference>
<dbReference type="SUPFAM" id="SSF55729">
    <property type="entry name" value="Acyl-CoA N-acyltransferases (Nat)"/>
    <property type="match status" value="1"/>
</dbReference>
<name>A0A150MHC1_9BACL</name>
<dbReference type="RefSeq" id="WP_070104972.1">
    <property type="nucleotide sequence ID" value="NZ_LQYW01000164.1"/>
</dbReference>
<accession>A0A150MHC1</accession>
<evidence type="ECO:0000313" key="3">
    <source>
        <dbReference type="Proteomes" id="UP000075324"/>
    </source>
</evidence>
<dbReference type="PATRIC" id="fig|153151.4.peg.1571"/>
<dbReference type="EMBL" id="LQYW01000164">
    <property type="protein sequence ID" value="KYD23934.1"/>
    <property type="molecule type" value="Genomic_DNA"/>
</dbReference>
<dbReference type="Proteomes" id="UP000075324">
    <property type="component" value="Unassembled WGS sequence"/>
</dbReference>
<dbReference type="InterPro" id="IPR016181">
    <property type="entry name" value="Acyl_CoA_acyltransferase"/>
</dbReference>
<dbReference type="InterPro" id="IPR051531">
    <property type="entry name" value="N-acetyltransferase"/>
</dbReference>